<dbReference type="SMART" id="SM00320">
    <property type="entry name" value="WD40"/>
    <property type="match status" value="3"/>
</dbReference>
<evidence type="ECO:0000313" key="2">
    <source>
        <dbReference type="Proteomes" id="UP000030655"/>
    </source>
</evidence>
<dbReference type="Proteomes" id="UP000030655">
    <property type="component" value="Unassembled WGS sequence"/>
</dbReference>
<reference evidence="1 2" key="2">
    <citation type="submission" date="2014-03" db="EMBL/GenBank/DDBJ databases">
        <title>The Genome Sequence of Anncaliia algerae insect isolate PRA339.</title>
        <authorList>
            <consortium name="The Broad Institute Genome Sequencing Platform"/>
            <consortium name="The Broad Institute Genome Sequencing Center for Infectious Disease"/>
            <person name="Cuomo C."/>
            <person name="Becnel J."/>
            <person name="Sanscrainte N."/>
            <person name="Walker B."/>
            <person name="Young S.K."/>
            <person name="Zeng Q."/>
            <person name="Gargeya S."/>
            <person name="Fitzgerald M."/>
            <person name="Haas B."/>
            <person name="Abouelleil A."/>
            <person name="Alvarado L."/>
            <person name="Arachchi H.M."/>
            <person name="Berlin A.M."/>
            <person name="Chapman S.B."/>
            <person name="Dewar J."/>
            <person name="Goldberg J."/>
            <person name="Griggs A."/>
            <person name="Gujja S."/>
            <person name="Hansen M."/>
            <person name="Howarth C."/>
            <person name="Imamovic A."/>
            <person name="Larimer J."/>
            <person name="McCowan C."/>
            <person name="Murphy C."/>
            <person name="Neiman D."/>
            <person name="Pearson M."/>
            <person name="Priest M."/>
            <person name="Roberts A."/>
            <person name="Saif S."/>
            <person name="Shea T."/>
            <person name="Sisk P."/>
            <person name="Sykes S."/>
            <person name="Wortman J."/>
            <person name="Nusbaum C."/>
            <person name="Birren B."/>
        </authorList>
    </citation>
    <scope>NUCLEOTIDE SEQUENCE [LARGE SCALE GENOMIC DNA]</scope>
    <source>
        <strain evidence="1 2">PRA339</strain>
    </source>
</reference>
<dbReference type="InterPro" id="IPR001680">
    <property type="entry name" value="WD40_rpt"/>
</dbReference>
<dbReference type="HOGENOM" id="CLU_117946_0_0_1"/>
<feature type="non-terminal residue" evidence="1">
    <location>
        <position position="201"/>
    </location>
</feature>
<evidence type="ECO:0008006" key="3">
    <source>
        <dbReference type="Google" id="ProtNLM"/>
    </source>
</evidence>
<dbReference type="AlphaFoldDB" id="A0A059F5V9"/>
<dbReference type="Gene3D" id="2.130.10.10">
    <property type="entry name" value="YVTN repeat-like/Quinoprotein amine dehydrogenase"/>
    <property type="match status" value="1"/>
</dbReference>
<dbReference type="OrthoDB" id="10265988at2759"/>
<sequence>MLIPDKKLKLHSSDIKDMFITNDIFITCSRDNKITISTKDTYKERIFNYGYLNTLDYSNDIIYIGTQSGFIILYNILTDKEYSYKVHNDNISVLKVNSDTIITGSWDNSLKVFNINNLNESIFEDNVKGSVLSISLYKTGFIVGLETGAINFYKRENNKYFYSHSLLIHNHPIRDLFTNESVIHSIAHSLIKSNDKCIIEY</sequence>
<protein>
    <recommendedName>
        <fullName evidence="3">Anaphase-promoting complex subunit 4 WD40 domain-containing protein</fullName>
    </recommendedName>
</protein>
<dbReference type="InterPro" id="IPR015943">
    <property type="entry name" value="WD40/YVTN_repeat-like_dom_sf"/>
</dbReference>
<accession>A0A059F5V9</accession>
<evidence type="ECO:0000313" key="1">
    <source>
        <dbReference type="EMBL" id="KCZ82366.1"/>
    </source>
</evidence>
<dbReference type="VEuPathDB" id="MicrosporidiaDB:H312_00024"/>
<dbReference type="EMBL" id="KK365130">
    <property type="protein sequence ID" value="KCZ82366.1"/>
    <property type="molecule type" value="Genomic_DNA"/>
</dbReference>
<reference evidence="2" key="1">
    <citation type="submission" date="2013-02" db="EMBL/GenBank/DDBJ databases">
        <authorList>
            <consortium name="The Broad Institute Genome Sequencing Platform"/>
            <person name="Cuomo C."/>
            <person name="Becnel J."/>
            <person name="Sanscrainte N."/>
            <person name="Walker B."/>
            <person name="Young S.K."/>
            <person name="Zeng Q."/>
            <person name="Gargeya S."/>
            <person name="Fitzgerald M."/>
            <person name="Haas B."/>
            <person name="Abouelleil A."/>
            <person name="Alvarado L."/>
            <person name="Arachchi H.M."/>
            <person name="Berlin A.M."/>
            <person name="Chapman S.B."/>
            <person name="Dewar J."/>
            <person name="Goldberg J."/>
            <person name="Griggs A."/>
            <person name="Gujja S."/>
            <person name="Hansen M."/>
            <person name="Howarth C."/>
            <person name="Imamovic A."/>
            <person name="Larimer J."/>
            <person name="McCowan C."/>
            <person name="Murphy C."/>
            <person name="Neiman D."/>
            <person name="Pearson M."/>
            <person name="Priest M."/>
            <person name="Roberts A."/>
            <person name="Saif S."/>
            <person name="Shea T."/>
            <person name="Sisk P."/>
            <person name="Sykes S."/>
            <person name="Wortman J."/>
            <person name="Nusbaum C."/>
            <person name="Birren B."/>
        </authorList>
    </citation>
    <scope>NUCLEOTIDE SEQUENCE [LARGE SCALE GENOMIC DNA]</scope>
    <source>
        <strain evidence="2">PRA339</strain>
    </source>
</reference>
<gene>
    <name evidence="1" type="ORF">H312_00024</name>
</gene>
<dbReference type="SUPFAM" id="SSF50978">
    <property type="entry name" value="WD40 repeat-like"/>
    <property type="match status" value="1"/>
</dbReference>
<keyword evidence="2" id="KW-1185">Reference proteome</keyword>
<name>A0A059F5V9_9MICR</name>
<dbReference type="InterPro" id="IPR036322">
    <property type="entry name" value="WD40_repeat_dom_sf"/>
</dbReference>
<dbReference type="Pfam" id="PF00400">
    <property type="entry name" value="WD40"/>
    <property type="match status" value="1"/>
</dbReference>
<organism evidence="1 2">
    <name type="scientific">Anncaliia algerae PRA339</name>
    <dbReference type="NCBI Taxonomy" id="1288291"/>
    <lineage>
        <taxon>Eukaryota</taxon>
        <taxon>Fungi</taxon>
        <taxon>Fungi incertae sedis</taxon>
        <taxon>Microsporidia</taxon>
        <taxon>Tubulinosematoidea</taxon>
        <taxon>Tubulinosematidae</taxon>
        <taxon>Anncaliia</taxon>
    </lineage>
</organism>
<proteinExistence type="predicted"/>